<feature type="compositionally biased region" description="Basic and acidic residues" evidence="1">
    <location>
        <begin position="1"/>
        <end position="17"/>
    </location>
</feature>
<gene>
    <name evidence="3" type="ORF">TSOC_010613</name>
</gene>
<dbReference type="PROSITE" id="PS50011">
    <property type="entry name" value="PROTEIN_KINASE_DOM"/>
    <property type="match status" value="1"/>
</dbReference>
<dbReference type="OrthoDB" id="10252171at2759"/>
<dbReference type="GO" id="GO:0005524">
    <property type="term" value="F:ATP binding"/>
    <property type="evidence" value="ECO:0007669"/>
    <property type="project" value="InterPro"/>
</dbReference>
<evidence type="ECO:0000313" key="4">
    <source>
        <dbReference type="Proteomes" id="UP000236333"/>
    </source>
</evidence>
<accession>A0A2J7ZSU2</accession>
<evidence type="ECO:0000313" key="3">
    <source>
        <dbReference type="EMBL" id="PNH03336.1"/>
    </source>
</evidence>
<feature type="region of interest" description="Disordered" evidence="1">
    <location>
        <begin position="192"/>
        <end position="287"/>
    </location>
</feature>
<evidence type="ECO:0000256" key="1">
    <source>
        <dbReference type="SAM" id="MobiDB-lite"/>
    </source>
</evidence>
<dbReference type="InterPro" id="IPR000719">
    <property type="entry name" value="Prot_kinase_dom"/>
</dbReference>
<comment type="caution">
    <text evidence="3">The sequence shown here is derived from an EMBL/GenBank/DDBJ whole genome shotgun (WGS) entry which is preliminary data.</text>
</comment>
<dbReference type="Proteomes" id="UP000236333">
    <property type="component" value="Unassembled WGS sequence"/>
</dbReference>
<feature type="domain" description="Protein kinase" evidence="2">
    <location>
        <begin position="399"/>
        <end position="490"/>
    </location>
</feature>
<organism evidence="3 4">
    <name type="scientific">Tetrabaena socialis</name>
    <dbReference type="NCBI Taxonomy" id="47790"/>
    <lineage>
        <taxon>Eukaryota</taxon>
        <taxon>Viridiplantae</taxon>
        <taxon>Chlorophyta</taxon>
        <taxon>core chlorophytes</taxon>
        <taxon>Chlorophyceae</taxon>
        <taxon>CS clade</taxon>
        <taxon>Chlamydomonadales</taxon>
        <taxon>Tetrabaenaceae</taxon>
        <taxon>Tetrabaena</taxon>
    </lineage>
</organism>
<feature type="compositionally biased region" description="Pro residues" evidence="1">
    <location>
        <begin position="57"/>
        <end position="66"/>
    </location>
</feature>
<keyword evidence="4" id="KW-1185">Reference proteome</keyword>
<feature type="compositionally biased region" description="Low complexity" evidence="1">
    <location>
        <begin position="247"/>
        <end position="264"/>
    </location>
</feature>
<protein>
    <recommendedName>
        <fullName evidence="2">Protein kinase domain-containing protein</fullName>
    </recommendedName>
</protein>
<dbReference type="GO" id="GO:0004672">
    <property type="term" value="F:protein kinase activity"/>
    <property type="evidence" value="ECO:0007669"/>
    <property type="project" value="InterPro"/>
</dbReference>
<sequence length="490" mass="51768">MEQHNPGHTVPDGDGRMPHHLSSAEDEPSSSGRSAARPDLRGAPSLLRSSSPGGLAAPPPLPPPALLQPADDLIAAHDGHDSARWRAPELRVRPPSAAPNTPPPLLDSPGGAPILLSPGPLSPASARKGGRPASLVGFFRMGTDAANNSVAPASAAPSRDPTLQGFLASGQSMGRMRRASFLQTLGFAGPSTQHSGGLERCDSPATARSSVGGLEDGPAGRVRSVGAQSAGRRRRGSMLDLFRTSRGPLDAAAPAADGSVGGDDAPARGTADGLHHTRSNLSAANSIGRKSRRASVIDFFKTSTTGFRNSATGFRNSATGLLSSNTGLGVEEGGPSMSRGSRSLHGGGGHSRRRSVIDILGHSSKRVFAKLMNQDFEDEAEEEEEEAGPLWFTSLAEFKPLTFKYRSGRYSSCYFACSVKTGEHYILKQYEKAKMDVSDERGVRRSLAFAQMLEHEHLVRCCGTWEDEAALYVVEEYATKGDLLQVGFRV</sequence>
<feature type="compositionally biased region" description="Low complexity" evidence="1">
    <location>
        <begin position="41"/>
        <end position="56"/>
    </location>
</feature>
<feature type="region of interest" description="Disordered" evidence="1">
    <location>
        <begin position="1"/>
        <end position="68"/>
    </location>
</feature>
<feature type="region of interest" description="Disordered" evidence="1">
    <location>
        <begin position="327"/>
        <end position="353"/>
    </location>
</feature>
<dbReference type="EMBL" id="PGGS01000517">
    <property type="protein sequence ID" value="PNH03336.1"/>
    <property type="molecule type" value="Genomic_DNA"/>
</dbReference>
<proteinExistence type="predicted"/>
<dbReference type="AlphaFoldDB" id="A0A2J7ZSU2"/>
<dbReference type="SUPFAM" id="SSF56112">
    <property type="entry name" value="Protein kinase-like (PK-like)"/>
    <property type="match status" value="1"/>
</dbReference>
<dbReference type="Pfam" id="PF00069">
    <property type="entry name" value="Pkinase"/>
    <property type="match status" value="1"/>
</dbReference>
<name>A0A2J7ZSU2_9CHLO</name>
<evidence type="ECO:0000259" key="2">
    <source>
        <dbReference type="PROSITE" id="PS50011"/>
    </source>
</evidence>
<feature type="compositionally biased region" description="Pro residues" evidence="1">
    <location>
        <begin position="96"/>
        <end position="106"/>
    </location>
</feature>
<dbReference type="Gene3D" id="1.10.510.10">
    <property type="entry name" value="Transferase(Phosphotransferase) domain 1"/>
    <property type="match status" value="1"/>
</dbReference>
<reference evidence="3 4" key="1">
    <citation type="journal article" date="2017" name="Mol. Biol. Evol.">
        <title>The 4-celled Tetrabaena socialis nuclear genome reveals the essential components for genetic control of cell number at the origin of multicellularity in the volvocine lineage.</title>
        <authorList>
            <person name="Featherston J."/>
            <person name="Arakaki Y."/>
            <person name="Hanschen E.R."/>
            <person name="Ferris P.J."/>
            <person name="Michod R.E."/>
            <person name="Olson B.J.S.C."/>
            <person name="Nozaki H."/>
            <person name="Durand P.M."/>
        </authorList>
    </citation>
    <scope>NUCLEOTIDE SEQUENCE [LARGE SCALE GENOMIC DNA]</scope>
    <source>
        <strain evidence="3 4">NIES-571</strain>
    </source>
</reference>
<feature type="region of interest" description="Disordered" evidence="1">
    <location>
        <begin position="92"/>
        <end position="130"/>
    </location>
</feature>
<dbReference type="InterPro" id="IPR011009">
    <property type="entry name" value="Kinase-like_dom_sf"/>
</dbReference>